<protein>
    <submittedName>
        <fullName evidence="1">RNA-binding protein involved in heterochromatin assembly</fullName>
    </submittedName>
</protein>
<evidence type="ECO:0000313" key="1">
    <source>
        <dbReference type="EMBL" id="CAH6720316.1"/>
    </source>
</evidence>
<dbReference type="Proteomes" id="UP001152531">
    <property type="component" value="Unassembled WGS sequence"/>
</dbReference>
<dbReference type="EMBL" id="CALSDN010000003">
    <property type="protein sequence ID" value="CAH6720316.1"/>
    <property type="molecule type" value="Genomic_DNA"/>
</dbReference>
<gene>
    <name evidence="1" type="ORF">CLIB1444_03S09208</name>
</gene>
<name>A0ACA9Y5V5_9ASCO</name>
<accession>A0ACA9Y5V5</accession>
<evidence type="ECO:0000313" key="2">
    <source>
        <dbReference type="Proteomes" id="UP001152531"/>
    </source>
</evidence>
<reference evidence="1" key="1">
    <citation type="submission" date="2022-06" db="EMBL/GenBank/DDBJ databases">
        <authorList>
            <person name="Legras J.-L."/>
            <person name="Devillers H."/>
            <person name="Grondin C."/>
        </authorList>
    </citation>
    <scope>NUCLEOTIDE SEQUENCE</scope>
    <source>
        <strain evidence="1">CLIB 1444</strain>
    </source>
</reference>
<keyword evidence="2" id="KW-1185">Reference proteome</keyword>
<proteinExistence type="predicted"/>
<comment type="caution">
    <text evidence="1">The sequence shown here is derived from an EMBL/GenBank/DDBJ whole genome shotgun (WGS) entry which is preliminary data.</text>
</comment>
<sequence length="656" mass="73338">MSEIYVVVDINTTCDDTNTYVTKDSTEIIEFSWSIIDSKTLEIINETKNLVKPVNTPITSYCNQITGITWDRVKDSKLLKDIVTDFEKAIKEHVGAKEFSLVSMEANDLKVQLPRESRDKGIILPPFLQHPRIFDFRSEFNKWQINHPEYLNYNGNLNGILVALELVKSEDDKSDKELPTKIEDKGITLYSKLLIQLIKKSPLESDSNVLTKPYDVAQDIKIFLNERSKIIYLTNLPFDTTQSELESWFTQFGARPIAFWTLKNLDNSNLKFKVKGISGFAVFSSHEEARDSLSLNGRGLNDRVIEIQPSSTRILDKANDLLTAFPPSKNRPRPGDWTCPSCGFSNFQRRTACFRCSFPATSAVTFQEQIHPSNLINRNNISPDGGDKLNNIKTTSNINNVNSNNVNGINGNGNGNNNGYTTYDRNFQNNNSSVPFRAGDWKCTNELCQYHNFAKNLVCLKCGNGKPINLHNNKVNQHSVNSAAAAIAAATASGQPLNLNMYQNQMSMNQNQNYNGNNSGNLNGNINGNVNARNFKPSMHMYSGNLSRTNSNPQSQLLNQQYLMMNSNSPSPSINLNVQGEISQVPSNNSSIGSSQSQPQQPQSISPPTTATRSNYSSNSPGLYQAFGNYQYSNQPLNSNNDYLTNQFSSLNLNNN</sequence>
<organism evidence="1 2">
    <name type="scientific">[Candida] jaroonii</name>
    <dbReference type="NCBI Taxonomy" id="467808"/>
    <lineage>
        <taxon>Eukaryota</taxon>
        <taxon>Fungi</taxon>
        <taxon>Dikarya</taxon>
        <taxon>Ascomycota</taxon>
        <taxon>Saccharomycotina</taxon>
        <taxon>Pichiomycetes</taxon>
        <taxon>Debaryomycetaceae</taxon>
        <taxon>Yamadazyma</taxon>
    </lineage>
</organism>